<accession>A0A8H7F1A5</accession>
<reference evidence="1 2" key="1">
    <citation type="journal article" name="Sci. Rep.">
        <title>Telomere-to-telomere assembled and centromere annotated genomes of the two main subspecies of the button mushroom Agaricus bisporus reveal especially polymorphic chromosome ends.</title>
        <authorList>
            <person name="Sonnenberg A.S.M."/>
            <person name="Sedaghat-Telgerd N."/>
            <person name="Lavrijssen B."/>
            <person name="Ohm R.A."/>
            <person name="Hendrickx P.M."/>
            <person name="Scholtmeijer K."/>
            <person name="Baars J.J.P."/>
            <person name="van Peer A."/>
        </authorList>
    </citation>
    <scope>NUCLEOTIDE SEQUENCE [LARGE SCALE GENOMIC DNA]</scope>
    <source>
        <strain evidence="1 2">H119_p4</strain>
    </source>
</reference>
<proteinExistence type="predicted"/>
<protein>
    <submittedName>
        <fullName evidence="1">Uncharacterized protein</fullName>
    </submittedName>
</protein>
<dbReference type="Proteomes" id="UP000629468">
    <property type="component" value="Unassembled WGS sequence"/>
</dbReference>
<comment type="caution">
    <text evidence="1">The sequence shown here is derived from an EMBL/GenBank/DDBJ whole genome shotgun (WGS) entry which is preliminary data.</text>
</comment>
<evidence type="ECO:0000313" key="1">
    <source>
        <dbReference type="EMBL" id="KAF7771820.1"/>
    </source>
</evidence>
<dbReference type="AlphaFoldDB" id="A0A8H7F1A5"/>
<sequence length="589" mass="67641">MNMHPDLKHAFDTNLSALEVIRLFTKHHSGVPEKRIGLRSQHELKPSDSSFWDTWQPLCHKLHRFSDPESPPASEAFMSIHKGLTRDVISWLCDSGRTSNVYLIEESQAHTENINENYRVNVFATVCYDAHRFGTPFRDTSGIIPPCFSLLSAALAAHYPPFRCILAKTLIDNPEVLNLPTRTQFKKLIYEPWKALQISHPQYVAAPPVIVLRGDDPSFWNEEHLRPIYDFASPRHGLSLLWIISFGRKCKLPIQDLLDPFECPRVTRLPVCYNDAPADTELFLRHRLSILRQKYKEMFVHDEVWPSEEQMSLLSRIFSGSFDAVDVVTQFVDYEGDGGPKAHLKTFLAYMVDSPSPSDEQPYCALDHFYTRAFSNIPSELLPVVKRVISVYETRSRRFNISESEIRFLTYEASLRIVCHYTNPSELLKPVGRFSPKAHGSEIKKVMENALWKFYYAPATGSHPEWTLLRRFDFRCLALFQGTYYWANFFSFVRRLYVWDKNNSPSLVRVEPVSALDSQFIDKCKGLAAPLDLQDKGESWEMRPTGPKYVLLGLEAGTVLVVLATTRGPGVKPRYCGFSIYTSAMLEYM</sequence>
<evidence type="ECO:0000313" key="2">
    <source>
        <dbReference type="Proteomes" id="UP000629468"/>
    </source>
</evidence>
<dbReference type="EMBL" id="JABXXO010000008">
    <property type="protein sequence ID" value="KAF7771820.1"/>
    <property type="molecule type" value="Genomic_DNA"/>
</dbReference>
<organism evidence="1 2">
    <name type="scientific">Agaricus bisporus var. burnettii</name>
    <dbReference type="NCBI Taxonomy" id="192524"/>
    <lineage>
        <taxon>Eukaryota</taxon>
        <taxon>Fungi</taxon>
        <taxon>Dikarya</taxon>
        <taxon>Basidiomycota</taxon>
        <taxon>Agaricomycotina</taxon>
        <taxon>Agaricomycetes</taxon>
        <taxon>Agaricomycetidae</taxon>
        <taxon>Agaricales</taxon>
        <taxon>Agaricineae</taxon>
        <taxon>Agaricaceae</taxon>
        <taxon>Agaricus</taxon>
    </lineage>
</organism>
<name>A0A8H7F1A5_AGABI</name>
<gene>
    <name evidence="1" type="ORF">Agabi119p4_6131</name>
</gene>